<name>A0A484ZBA1_9ENTR</name>
<dbReference type="PANTHER" id="PTHR41533:SF1">
    <property type="entry name" value="L,D-TRANSPEPTIDASE YCBB-RELATED"/>
    <property type="match status" value="1"/>
</dbReference>
<reference evidence="2 3" key="1">
    <citation type="submission" date="2019-03" db="EMBL/GenBank/DDBJ databases">
        <authorList>
            <consortium name="Pathogen Informatics"/>
        </authorList>
    </citation>
    <scope>NUCLEOTIDE SEQUENCE [LARGE SCALE GENOMIC DNA]</scope>
    <source>
        <strain evidence="2 3">NCTC12126</strain>
    </source>
</reference>
<dbReference type="EMBL" id="CAADIW010000078">
    <property type="protein sequence ID" value="VFS44753.1"/>
    <property type="molecule type" value="Genomic_DNA"/>
</dbReference>
<dbReference type="InterPro" id="IPR052905">
    <property type="entry name" value="LD-transpeptidase_YkuD-like"/>
</dbReference>
<dbReference type="Proteomes" id="UP000351155">
    <property type="component" value="Unassembled WGS sequence"/>
</dbReference>
<gene>
    <name evidence="2" type="ORF">NCTC12126_06065</name>
</gene>
<organism evidence="2 3">
    <name type="scientific">Enterobacter cancerogenus</name>
    <dbReference type="NCBI Taxonomy" id="69218"/>
    <lineage>
        <taxon>Bacteria</taxon>
        <taxon>Pseudomonadati</taxon>
        <taxon>Pseudomonadota</taxon>
        <taxon>Gammaproteobacteria</taxon>
        <taxon>Enterobacterales</taxon>
        <taxon>Enterobacteriaceae</taxon>
        <taxon>Enterobacter</taxon>
        <taxon>Enterobacter cloacae complex</taxon>
    </lineage>
</organism>
<feature type="chain" id="PRO_5019835092" evidence="1">
    <location>
        <begin position="31"/>
        <end position="159"/>
    </location>
</feature>
<protein>
    <submittedName>
        <fullName evidence="2">ErfK/YbiS/YcfS/YnhG family protein</fullName>
    </submittedName>
</protein>
<dbReference type="AlphaFoldDB" id="A0A484ZBA1"/>
<accession>A0A484ZBA1</accession>
<feature type="signal peptide" evidence="1">
    <location>
        <begin position="1"/>
        <end position="30"/>
    </location>
</feature>
<proteinExistence type="predicted"/>
<evidence type="ECO:0000313" key="2">
    <source>
        <dbReference type="EMBL" id="VFS44753.1"/>
    </source>
</evidence>
<dbReference type="PANTHER" id="PTHR41533">
    <property type="entry name" value="L,D-TRANSPEPTIDASE HI_1667-RELATED"/>
    <property type="match status" value="1"/>
</dbReference>
<keyword evidence="1" id="KW-0732">Signal</keyword>
<evidence type="ECO:0000256" key="1">
    <source>
        <dbReference type="SAM" id="SignalP"/>
    </source>
</evidence>
<sequence>MLLKKNRGRQLSALGLCLTVMFAPLFTAQADEPEVVPSDSSATTGTQPMSLSLPLDQSPATAIMAGIRPLPEGIDTGSLRQQLMTGLPSGYTPAYINQLTLLYAARDMKPMWENRDAVRAFSATACGSRDCGFPAAIYHLGRAADRPFRYRPGAGCGVV</sequence>
<evidence type="ECO:0000313" key="3">
    <source>
        <dbReference type="Proteomes" id="UP000351155"/>
    </source>
</evidence>